<accession>A0A7J6WGZ3</accession>
<organism evidence="2 3">
    <name type="scientific">Thalictrum thalictroides</name>
    <name type="common">Rue-anemone</name>
    <name type="synonym">Anemone thalictroides</name>
    <dbReference type="NCBI Taxonomy" id="46969"/>
    <lineage>
        <taxon>Eukaryota</taxon>
        <taxon>Viridiplantae</taxon>
        <taxon>Streptophyta</taxon>
        <taxon>Embryophyta</taxon>
        <taxon>Tracheophyta</taxon>
        <taxon>Spermatophyta</taxon>
        <taxon>Magnoliopsida</taxon>
        <taxon>Ranunculales</taxon>
        <taxon>Ranunculaceae</taxon>
        <taxon>Thalictroideae</taxon>
        <taxon>Thalictrum</taxon>
    </lineage>
</organism>
<evidence type="ECO:0000313" key="3">
    <source>
        <dbReference type="Proteomes" id="UP000554482"/>
    </source>
</evidence>
<feature type="region of interest" description="Disordered" evidence="1">
    <location>
        <begin position="1"/>
        <end position="54"/>
    </location>
</feature>
<gene>
    <name evidence="2" type="ORF">FRX31_014718</name>
</gene>
<sequence length="115" mass="12431">MSSPNPNDSIDIGASSTAPIAIDESTADKGTEQVDEARVSSQEHQITDSKRQKRKSLAVWENVSEVMENGKRVVKCNHCQKLSICKGGPTTTYKRHIDTCTSRKAKISGQGNGGI</sequence>
<dbReference type="AlphaFoldDB" id="A0A7J6WGZ3"/>
<name>A0A7J6WGZ3_THATH</name>
<evidence type="ECO:0000256" key="1">
    <source>
        <dbReference type="SAM" id="MobiDB-lite"/>
    </source>
</evidence>
<evidence type="ECO:0000313" key="2">
    <source>
        <dbReference type="EMBL" id="KAF5195695.1"/>
    </source>
</evidence>
<comment type="caution">
    <text evidence="2">The sequence shown here is derived from an EMBL/GenBank/DDBJ whole genome shotgun (WGS) entry which is preliminary data.</text>
</comment>
<proteinExistence type="predicted"/>
<evidence type="ECO:0008006" key="4">
    <source>
        <dbReference type="Google" id="ProtNLM"/>
    </source>
</evidence>
<protein>
    <recommendedName>
        <fullName evidence="4">BED-type domain-containing protein</fullName>
    </recommendedName>
</protein>
<keyword evidence="3" id="KW-1185">Reference proteome</keyword>
<feature type="compositionally biased region" description="Polar residues" evidence="1">
    <location>
        <begin position="1"/>
        <end position="18"/>
    </location>
</feature>
<feature type="compositionally biased region" description="Basic and acidic residues" evidence="1">
    <location>
        <begin position="26"/>
        <end position="38"/>
    </location>
</feature>
<dbReference type="Proteomes" id="UP000554482">
    <property type="component" value="Unassembled WGS sequence"/>
</dbReference>
<dbReference type="EMBL" id="JABWDY010016986">
    <property type="protein sequence ID" value="KAF5195695.1"/>
    <property type="molecule type" value="Genomic_DNA"/>
</dbReference>
<reference evidence="2 3" key="1">
    <citation type="submission" date="2020-06" db="EMBL/GenBank/DDBJ databases">
        <title>Transcriptomic and genomic resources for Thalictrum thalictroides and T. hernandezii: Facilitating candidate gene discovery in an emerging model plant lineage.</title>
        <authorList>
            <person name="Arias T."/>
            <person name="Riano-Pachon D.M."/>
            <person name="Di Stilio V.S."/>
        </authorList>
    </citation>
    <scope>NUCLEOTIDE SEQUENCE [LARGE SCALE GENOMIC DNA]</scope>
    <source>
        <strain evidence="3">cv. WT478/WT964</strain>
        <tissue evidence="2">Leaves</tissue>
    </source>
</reference>